<dbReference type="AlphaFoldDB" id="A0A5E8CLB9"/>
<evidence type="ECO:0000256" key="1">
    <source>
        <dbReference type="SAM" id="MobiDB-lite"/>
    </source>
</evidence>
<feature type="region of interest" description="Disordered" evidence="1">
    <location>
        <begin position="1"/>
        <end position="25"/>
    </location>
</feature>
<sequence>MIYPNGNTNSIINVDTSGNTNQTSQNDLQSTRRYLFPNIITNTITGSLFGNIMSVRLNSARCGVQALPTSSASIAGEYKYQIQLQYPAVSFKNTKNVYIYTDSQFIQTATGYNSSQGSYAIGTLVPSTGSLTGNDYTFTTTMSSSLAGLYNIRPLNQGEIPIVSYQSGHISSNSSTGMAQMMSGTVLTYYASDPKKTITIDTSSIVNGQELYVSGIAGIPDNLYKIYTNITNNQTIYTGTSNSNFFIPAPLTSTSTQIFIEAVIDPINYPESLPGPSLLASAIIVDPNGISLPGGVGFGEKNSIESSTGTITLKAGDNYLEIGPNGIKTNEGLITSNENSDLLLNSTSTDKSYLDVDPTTNHLVMAGPNYAPGTINAVSYTSGQPTITLDDEGNIILAPVAPGIVKGVTATFTGVNPSTGGVTSLGSSTLGWTELWLSDNNDQTNSYNSFVNFNLNTELHEVHDTSSPKTFRGLAINSLTSGGSDSFDTSIDPRLYFQSDHEGSGSTYLEYDQANSDLRLVNKDTAGAIVLNAKEITLESIGTNNQNYNYVLAPVYSTDTTSTDLLTIGKIQTSTSTQQSTNVGLQFLTGGTTSNLINAIYMESTTKMNITADSNIFLNIKDGTSHKSIIEVGTGAVTVNGDLTISKGSKFQWGGLEASEDDSNNITYTSTTDNINFISSNSTSGRNEIRAISKGNFVIANGTATDSINGELDFSYSSNDWTITNASGGIKFSSAVSTTNAFDFSASGLTDGSFLTTLSTSTITDGGTSKGFNLGLTNMGTGSHTAYGILLDYNKTGITASGKTSNVYGLTVDLDDASSNVGTVNAYGIDISSAFTNSSGSLTSVGARIASSGADDNIGVLINCPDTNNTDLKITSSAENRDFFSITTTTNGATTIATTDHDASNANLTFSVDGTLDIDATGALQINSSAGAISVGNDVVAQAINIGTGAAARTITIGNATGATAVNVTTGTGGIALASTGTGDITIDSDDTLLLDADGVLELNSSAGAISIGNDAVAQAINVGTGAAARTITIGNVTGATAMNVNAGTGGIALASTGTGDITIDSDDTLLLDADGVLELNSSAGAISIGNDAVAQAINVGTGAAARTITIGNATGATAVNLTSGSGGITINGNIKATLPFFSDYDAVAQTTDTLVYADDSIQAGKYNTVSNDGTTITLPAVQIGATFIIVNIATDGGALLTISPNSNDKFLTNIAGSIGTDDKDIINTKATQKQYDYVKLVGFNADGWLIDEIRGIWVDQA</sequence>
<proteinExistence type="predicted"/>
<evidence type="ECO:0000313" key="2">
    <source>
        <dbReference type="EMBL" id="VVU94512.1"/>
    </source>
</evidence>
<reference evidence="2" key="1">
    <citation type="submission" date="2019-09" db="EMBL/GenBank/DDBJ databases">
        <authorList>
            <person name="Needham M D."/>
        </authorList>
    </citation>
    <scope>NUCLEOTIDE SEQUENCE</scope>
</reference>
<organism evidence="2">
    <name type="scientific">seawater metagenome</name>
    <dbReference type="NCBI Taxonomy" id="1561972"/>
    <lineage>
        <taxon>unclassified sequences</taxon>
        <taxon>metagenomes</taxon>
        <taxon>ecological metagenomes</taxon>
    </lineage>
</organism>
<name>A0A5E8CLB9_9ZZZZ</name>
<dbReference type="EMBL" id="CABVLZ010000001">
    <property type="protein sequence ID" value="VVU94512.1"/>
    <property type="molecule type" value="Genomic_DNA"/>
</dbReference>
<accession>A0A5E8CLB9</accession>
<gene>
    <name evidence="2" type="ORF">CPAV1605_237</name>
</gene>
<protein>
    <submittedName>
        <fullName evidence="2">Uncharacterized protein</fullName>
    </submittedName>
</protein>